<evidence type="ECO:0000256" key="1">
    <source>
        <dbReference type="SAM" id="MobiDB-lite"/>
    </source>
</evidence>
<sequence length="298" mass="32760">MVEDEFYAIAQSFTQHLHYAEYIRRKKEAKTQRTEAMNDIQRPTDGRTKLPKEAERRKEAEALAARQKAGLAQLRNPEEDKDDSDDGDDDSWAGTHLHGLMTSPRKSRSLVGTHAVKSSTRAAAGFGQAASSSSNRAAAGAALFRAAAAHVVEVNEETASDDDADLAGETASDEDDDLDGKARPITIPQSKRPQSHGSTKTARLQDSKSNRESISTRPKIKEMREQVAPKPVNGFKSRVQMLFDDLDELPEPSRFNASSTSDIKKATSSTNNNPQNGPETDNLESKKSRFNDVPTFLF</sequence>
<dbReference type="AlphaFoldDB" id="A0AAD6BXV1"/>
<keyword evidence="3" id="KW-1185">Reference proteome</keyword>
<proteinExistence type="predicted"/>
<feature type="compositionally biased region" description="Acidic residues" evidence="1">
    <location>
        <begin position="79"/>
        <end position="91"/>
    </location>
</feature>
<name>A0AAD6BXV1_9EURO</name>
<protein>
    <submittedName>
        <fullName evidence="2">Uncharacterized protein</fullName>
    </submittedName>
</protein>
<comment type="caution">
    <text evidence="2">The sequence shown here is derived from an EMBL/GenBank/DDBJ whole genome shotgun (WGS) entry which is preliminary data.</text>
</comment>
<feature type="compositionally biased region" description="Acidic residues" evidence="1">
    <location>
        <begin position="154"/>
        <end position="178"/>
    </location>
</feature>
<feature type="compositionally biased region" description="Polar residues" evidence="1">
    <location>
        <begin position="187"/>
        <end position="202"/>
    </location>
</feature>
<feature type="region of interest" description="Disordered" evidence="1">
    <location>
        <begin position="28"/>
        <end position="114"/>
    </location>
</feature>
<dbReference type="Proteomes" id="UP001213681">
    <property type="component" value="Unassembled WGS sequence"/>
</dbReference>
<dbReference type="EMBL" id="JAPVEA010000009">
    <property type="protein sequence ID" value="KAJ5433332.1"/>
    <property type="molecule type" value="Genomic_DNA"/>
</dbReference>
<reference evidence="2" key="1">
    <citation type="submission" date="2022-12" db="EMBL/GenBank/DDBJ databases">
        <authorList>
            <person name="Petersen C."/>
        </authorList>
    </citation>
    <scope>NUCLEOTIDE SEQUENCE</scope>
    <source>
        <strain evidence="2">IBT 16125</strain>
    </source>
</reference>
<evidence type="ECO:0000313" key="2">
    <source>
        <dbReference type="EMBL" id="KAJ5433332.1"/>
    </source>
</evidence>
<feature type="compositionally biased region" description="Polar residues" evidence="1">
    <location>
        <begin position="255"/>
        <end position="279"/>
    </location>
</feature>
<dbReference type="RefSeq" id="XP_056760623.1">
    <property type="nucleotide sequence ID" value="XM_056915869.1"/>
</dbReference>
<reference evidence="2" key="2">
    <citation type="journal article" date="2023" name="IMA Fungus">
        <title>Comparative genomic study of the Penicillium genus elucidates a diverse pangenome and 15 lateral gene transfer events.</title>
        <authorList>
            <person name="Petersen C."/>
            <person name="Sorensen T."/>
            <person name="Nielsen M.R."/>
            <person name="Sondergaard T.E."/>
            <person name="Sorensen J.L."/>
            <person name="Fitzpatrick D.A."/>
            <person name="Frisvad J.C."/>
            <person name="Nielsen K.L."/>
        </authorList>
    </citation>
    <scope>NUCLEOTIDE SEQUENCE</scope>
    <source>
        <strain evidence="2">IBT 16125</strain>
    </source>
</reference>
<organism evidence="2 3">
    <name type="scientific">Penicillium daleae</name>
    <dbReference type="NCBI Taxonomy" id="63821"/>
    <lineage>
        <taxon>Eukaryota</taxon>
        <taxon>Fungi</taxon>
        <taxon>Dikarya</taxon>
        <taxon>Ascomycota</taxon>
        <taxon>Pezizomycotina</taxon>
        <taxon>Eurotiomycetes</taxon>
        <taxon>Eurotiomycetidae</taxon>
        <taxon>Eurotiales</taxon>
        <taxon>Aspergillaceae</taxon>
        <taxon>Penicillium</taxon>
    </lineage>
</organism>
<feature type="compositionally biased region" description="Basic and acidic residues" evidence="1">
    <location>
        <begin position="42"/>
        <end position="61"/>
    </location>
</feature>
<feature type="region of interest" description="Disordered" evidence="1">
    <location>
        <begin position="154"/>
        <end position="235"/>
    </location>
</feature>
<accession>A0AAD6BXV1</accession>
<feature type="region of interest" description="Disordered" evidence="1">
    <location>
        <begin position="247"/>
        <end position="298"/>
    </location>
</feature>
<feature type="compositionally biased region" description="Low complexity" evidence="1">
    <location>
        <begin position="62"/>
        <end position="75"/>
    </location>
</feature>
<evidence type="ECO:0000313" key="3">
    <source>
        <dbReference type="Proteomes" id="UP001213681"/>
    </source>
</evidence>
<dbReference type="GeneID" id="81606112"/>
<gene>
    <name evidence="2" type="ORF">N7458_012488</name>
</gene>